<protein>
    <submittedName>
        <fullName evidence="1">Uncharacterized protein</fullName>
    </submittedName>
</protein>
<sequence length="70" mass="7884">MKVLEIKKMLEKTKLEGELGEEAEKLFEAGAEVSDIKAQYYGDVLWSLNSYVKSLESALDLAEEEVDSLE</sequence>
<dbReference type="AlphaFoldDB" id="A0A0G0M2W3"/>
<name>A0A0G0M2W3_9BACT</name>
<reference evidence="1 2" key="1">
    <citation type="journal article" date="2015" name="Nature">
        <title>rRNA introns, odd ribosomes, and small enigmatic genomes across a large radiation of phyla.</title>
        <authorList>
            <person name="Brown C.T."/>
            <person name="Hug L.A."/>
            <person name="Thomas B.C."/>
            <person name="Sharon I."/>
            <person name="Castelle C.J."/>
            <person name="Singh A."/>
            <person name="Wilkins M.J."/>
            <person name="Williams K.H."/>
            <person name="Banfield J.F."/>
        </authorList>
    </citation>
    <scope>NUCLEOTIDE SEQUENCE [LARGE SCALE GENOMIC DNA]</scope>
</reference>
<proteinExistence type="predicted"/>
<organism evidence="1 2">
    <name type="scientific">Candidatus Shapirobacteria bacterium GW2011_GWE2_38_30</name>
    <dbReference type="NCBI Taxonomy" id="1618490"/>
    <lineage>
        <taxon>Bacteria</taxon>
        <taxon>Candidatus Shapironibacteriota</taxon>
    </lineage>
</organism>
<gene>
    <name evidence="1" type="ORF">US90_C0028G0003</name>
</gene>
<dbReference type="Proteomes" id="UP000034406">
    <property type="component" value="Unassembled WGS sequence"/>
</dbReference>
<dbReference type="STRING" id="1618490.US90_C0028G0003"/>
<evidence type="ECO:0000313" key="1">
    <source>
        <dbReference type="EMBL" id="KKQ68009.1"/>
    </source>
</evidence>
<accession>A0A0G0M2W3</accession>
<dbReference type="EMBL" id="LBUT01000028">
    <property type="protein sequence ID" value="KKQ68009.1"/>
    <property type="molecule type" value="Genomic_DNA"/>
</dbReference>
<comment type="caution">
    <text evidence="1">The sequence shown here is derived from an EMBL/GenBank/DDBJ whole genome shotgun (WGS) entry which is preliminary data.</text>
</comment>
<evidence type="ECO:0000313" key="2">
    <source>
        <dbReference type="Proteomes" id="UP000034406"/>
    </source>
</evidence>